<proteinExistence type="predicted"/>
<reference evidence="1" key="1">
    <citation type="submission" date="2016-03" db="EMBL/GenBank/DDBJ databases">
        <title>Draft genome sequence of Rosellinia necatrix.</title>
        <authorList>
            <person name="Kanematsu S."/>
        </authorList>
    </citation>
    <scope>NUCLEOTIDE SEQUENCE [LARGE SCALE GENOMIC DNA]</scope>
    <source>
        <strain evidence="1">W97</strain>
    </source>
</reference>
<sequence>MPIPQLVPGAVAGDRGYTCHLNDGSSHSALGSAAARTRLGASDSAPTTAAREYLIDIVFGSSHHQMVVHGPEVTTGPLDASWVSPNPKRWCAPNPSAPKTEVRVVWCRDRL</sequence>
<dbReference type="EMBL" id="DF977446">
    <property type="protein sequence ID" value="GAW25025.1"/>
    <property type="molecule type" value="Genomic_DNA"/>
</dbReference>
<name>A0A1S8A563_ROSNE</name>
<evidence type="ECO:0000313" key="1">
    <source>
        <dbReference type="EMBL" id="GAW25025.1"/>
    </source>
</evidence>
<accession>A0A1S8A563</accession>
<dbReference type="Proteomes" id="UP000054516">
    <property type="component" value="Unassembled WGS sequence"/>
</dbReference>
<keyword evidence="2" id="KW-1185">Reference proteome</keyword>
<evidence type="ECO:0000313" key="2">
    <source>
        <dbReference type="Proteomes" id="UP000054516"/>
    </source>
</evidence>
<protein>
    <submittedName>
        <fullName evidence="1">Uncharacterized protein</fullName>
    </submittedName>
</protein>
<gene>
    <name evidence="1" type="ORF">SAMD00023353_0101120</name>
</gene>
<dbReference type="AlphaFoldDB" id="A0A1S8A563"/>
<organism evidence="1">
    <name type="scientific">Rosellinia necatrix</name>
    <name type="common">White root-rot fungus</name>
    <dbReference type="NCBI Taxonomy" id="77044"/>
    <lineage>
        <taxon>Eukaryota</taxon>
        <taxon>Fungi</taxon>
        <taxon>Dikarya</taxon>
        <taxon>Ascomycota</taxon>
        <taxon>Pezizomycotina</taxon>
        <taxon>Sordariomycetes</taxon>
        <taxon>Xylariomycetidae</taxon>
        <taxon>Xylariales</taxon>
        <taxon>Xylariaceae</taxon>
        <taxon>Rosellinia</taxon>
    </lineage>
</organism>